<dbReference type="OrthoDB" id="2388670at2"/>
<dbReference type="KEGG" id="rhf:EUB48_02680"/>
<evidence type="ECO:0000313" key="3">
    <source>
        <dbReference type="Proteomes" id="UP000316798"/>
    </source>
</evidence>
<keyword evidence="1" id="KW-0472">Membrane</keyword>
<evidence type="ECO:0000313" key="2">
    <source>
        <dbReference type="EMBL" id="QDL36326.1"/>
    </source>
</evidence>
<keyword evidence="3" id="KW-1185">Reference proteome</keyword>
<keyword evidence="1" id="KW-1133">Transmembrane helix</keyword>
<name>A0A515D7E9_9BURK</name>
<feature type="transmembrane region" description="Helical" evidence="1">
    <location>
        <begin position="38"/>
        <end position="57"/>
    </location>
</feature>
<feature type="transmembrane region" description="Helical" evidence="1">
    <location>
        <begin position="174"/>
        <end position="192"/>
    </location>
</feature>
<feature type="transmembrane region" description="Helical" evidence="1">
    <location>
        <begin position="77"/>
        <end position="95"/>
    </location>
</feature>
<dbReference type="AlphaFoldDB" id="A0A515D7E9"/>
<sequence>MMHNTRLAQPVAALLTVLPLILLWPTLRHRIESQMLLHMLVEFPVLFAAGWAARRLVGPTATRWFPYLSRTMALLDWRGLTSVSVVTCVVMFWMIPAALDATLLVAPVAAAKYLSWWLAGLMLAGSWRRMAPELLLFFVGNLSWTSATAGMLYMDTTSRLCANYLTDDQSNTGTGLVLLALVLGVLALRQMMRLGATQSAPRRITPPVAPAPTKTAR</sequence>
<dbReference type="RefSeq" id="WP_142817499.1">
    <property type="nucleotide sequence ID" value="NZ_CP035503.1"/>
</dbReference>
<protein>
    <recommendedName>
        <fullName evidence="4">Transmembrane protein</fullName>
    </recommendedName>
</protein>
<evidence type="ECO:0008006" key="4">
    <source>
        <dbReference type="Google" id="ProtNLM"/>
    </source>
</evidence>
<dbReference type="Proteomes" id="UP000316798">
    <property type="component" value="Chromosome"/>
</dbReference>
<organism evidence="2 3">
    <name type="scientific">Rhodoferax sediminis</name>
    <dbReference type="NCBI Taxonomy" id="2509614"/>
    <lineage>
        <taxon>Bacteria</taxon>
        <taxon>Pseudomonadati</taxon>
        <taxon>Pseudomonadota</taxon>
        <taxon>Betaproteobacteria</taxon>
        <taxon>Burkholderiales</taxon>
        <taxon>Comamonadaceae</taxon>
        <taxon>Rhodoferax</taxon>
    </lineage>
</organism>
<keyword evidence="1" id="KW-0812">Transmembrane</keyword>
<proteinExistence type="predicted"/>
<reference evidence="2 3" key="1">
    <citation type="submission" date="2019-01" db="EMBL/GenBank/DDBJ databases">
        <title>Genomic insights into a novel species Rhodoferax sp.</title>
        <authorList>
            <person name="Jin L."/>
        </authorList>
    </citation>
    <scope>NUCLEOTIDE SEQUENCE [LARGE SCALE GENOMIC DNA]</scope>
    <source>
        <strain evidence="2 3">CHu59-6-5</strain>
    </source>
</reference>
<feature type="transmembrane region" description="Helical" evidence="1">
    <location>
        <begin position="134"/>
        <end position="154"/>
    </location>
</feature>
<accession>A0A515D7E9</accession>
<feature type="transmembrane region" description="Helical" evidence="1">
    <location>
        <begin position="101"/>
        <end position="122"/>
    </location>
</feature>
<dbReference type="EMBL" id="CP035503">
    <property type="protein sequence ID" value="QDL36326.1"/>
    <property type="molecule type" value="Genomic_DNA"/>
</dbReference>
<gene>
    <name evidence="2" type="ORF">EUB48_02680</name>
</gene>
<evidence type="ECO:0000256" key="1">
    <source>
        <dbReference type="SAM" id="Phobius"/>
    </source>
</evidence>